<keyword evidence="3 4" id="KW-0472">Membrane</keyword>
<keyword evidence="2 4" id="KW-1133">Transmembrane helix</keyword>
<evidence type="ECO:0000259" key="5">
    <source>
        <dbReference type="PROSITE" id="PS50850"/>
    </source>
</evidence>
<feature type="domain" description="Major facilitator superfamily (MFS) profile" evidence="5">
    <location>
        <begin position="18"/>
        <end position="395"/>
    </location>
</feature>
<organism evidence="6 7">
    <name type="scientific">Hyalangium rubrum</name>
    <dbReference type="NCBI Taxonomy" id="3103134"/>
    <lineage>
        <taxon>Bacteria</taxon>
        <taxon>Pseudomonadati</taxon>
        <taxon>Myxococcota</taxon>
        <taxon>Myxococcia</taxon>
        <taxon>Myxococcales</taxon>
        <taxon>Cystobacterineae</taxon>
        <taxon>Archangiaceae</taxon>
        <taxon>Hyalangium</taxon>
    </lineage>
</organism>
<reference evidence="6 7" key="1">
    <citation type="submission" date="2023-12" db="EMBL/GenBank/DDBJ databases">
        <title>the genome sequence of Hyalangium sp. s54d21.</title>
        <authorList>
            <person name="Zhang X."/>
        </authorList>
    </citation>
    <scope>NUCLEOTIDE SEQUENCE [LARGE SCALE GENOMIC DNA]</scope>
    <source>
        <strain evidence="7">s54d21</strain>
    </source>
</reference>
<accession>A0ABU5H5J8</accession>
<evidence type="ECO:0000256" key="2">
    <source>
        <dbReference type="ARBA" id="ARBA00022989"/>
    </source>
</evidence>
<dbReference type="InterPro" id="IPR020846">
    <property type="entry name" value="MFS_dom"/>
</dbReference>
<keyword evidence="7" id="KW-1185">Reference proteome</keyword>
<dbReference type="PANTHER" id="PTHR23518">
    <property type="entry name" value="C-METHYLTRANSFERASE"/>
    <property type="match status" value="1"/>
</dbReference>
<dbReference type="SUPFAM" id="SSF103473">
    <property type="entry name" value="MFS general substrate transporter"/>
    <property type="match status" value="1"/>
</dbReference>
<dbReference type="RefSeq" id="WP_321547253.1">
    <property type="nucleotide sequence ID" value="NZ_JAXIVS010000006.1"/>
</dbReference>
<evidence type="ECO:0000313" key="6">
    <source>
        <dbReference type="EMBL" id="MDY7228526.1"/>
    </source>
</evidence>
<dbReference type="PROSITE" id="PS50850">
    <property type="entry name" value="MFS"/>
    <property type="match status" value="1"/>
</dbReference>
<feature type="transmembrane region" description="Helical" evidence="4">
    <location>
        <begin position="219"/>
        <end position="241"/>
    </location>
</feature>
<proteinExistence type="predicted"/>
<sequence>MSKDRLPQPGSSGKLPRTVVVLGVVSLLTDVSSEMIFPLLPAFLAARLPAAPLLLGAMEGLADLVAALLKYQSGVWADRARRLKPLVLLGYSVSSLARPMMAFVTAAWQPLLIRSLDRVGKGVRTSPRDALIAHAVPANALGRAFGFHRGMDHAGAALGALVAMLLVAAGLRVEQVFLVAAVPGLLGVLALFLAPEPSREQVPAPAAGPRQQEPVPRRLAYYLVPVGLFGVANSTDAFILLKLSEEGARPELLPLAWLMLHGVKAAVSYPAGWLADRLGAARLVMAGWGLYAMSYVALSRVHGVTGTLIVMGVYGLYHALSEGAEKSLLTSLVPASARGRAFGLYNGLIGGASLVAGLLFGAVWTRWGSSVAFLMAAALAGLSVVLLGFLLPRARSKPV</sequence>
<evidence type="ECO:0000313" key="7">
    <source>
        <dbReference type="Proteomes" id="UP001291309"/>
    </source>
</evidence>
<feature type="transmembrane region" description="Helical" evidence="4">
    <location>
        <begin position="176"/>
        <end position="194"/>
    </location>
</feature>
<evidence type="ECO:0000256" key="4">
    <source>
        <dbReference type="SAM" id="Phobius"/>
    </source>
</evidence>
<feature type="transmembrane region" description="Helical" evidence="4">
    <location>
        <begin position="341"/>
        <end position="364"/>
    </location>
</feature>
<feature type="transmembrane region" description="Helical" evidence="4">
    <location>
        <begin position="153"/>
        <end position="171"/>
    </location>
</feature>
<evidence type="ECO:0000256" key="3">
    <source>
        <dbReference type="ARBA" id="ARBA00023136"/>
    </source>
</evidence>
<feature type="transmembrane region" description="Helical" evidence="4">
    <location>
        <begin position="83"/>
        <end position="108"/>
    </location>
</feature>
<dbReference type="Gene3D" id="1.20.1250.20">
    <property type="entry name" value="MFS general substrate transporter like domains"/>
    <property type="match status" value="2"/>
</dbReference>
<feature type="transmembrane region" description="Helical" evidence="4">
    <location>
        <begin position="253"/>
        <end position="275"/>
    </location>
</feature>
<protein>
    <submittedName>
        <fullName evidence="6">MFS transporter</fullName>
    </submittedName>
</protein>
<evidence type="ECO:0000256" key="1">
    <source>
        <dbReference type="ARBA" id="ARBA00022692"/>
    </source>
</evidence>
<dbReference type="Proteomes" id="UP001291309">
    <property type="component" value="Unassembled WGS sequence"/>
</dbReference>
<dbReference type="InterPro" id="IPR011701">
    <property type="entry name" value="MFS"/>
</dbReference>
<dbReference type="Pfam" id="PF07690">
    <property type="entry name" value="MFS_1"/>
    <property type="match status" value="2"/>
</dbReference>
<dbReference type="PANTHER" id="PTHR23518:SF2">
    <property type="entry name" value="MAJOR FACILITATOR SUPERFAMILY TRANSPORTER"/>
    <property type="match status" value="1"/>
</dbReference>
<dbReference type="EMBL" id="JAXIVS010000006">
    <property type="protein sequence ID" value="MDY7228526.1"/>
    <property type="molecule type" value="Genomic_DNA"/>
</dbReference>
<gene>
    <name evidence="6" type="ORF">SYV04_19040</name>
</gene>
<feature type="transmembrane region" description="Helical" evidence="4">
    <location>
        <begin position="295"/>
        <end position="320"/>
    </location>
</feature>
<feature type="transmembrane region" description="Helical" evidence="4">
    <location>
        <begin position="370"/>
        <end position="391"/>
    </location>
</feature>
<keyword evidence="1 4" id="KW-0812">Transmembrane</keyword>
<name>A0ABU5H5J8_9BACT</name>
<dbReference type="InterPro" id="IPR036259">
    <property type="entry name" value="MFS_trans_sf"/>
</dbReference>
<dbReference type="CDD" id="cd17370">
    <property type="entry name" value="MFS_MJ1317_like"/>
    <property type="match status" value="1"/>
</dbReference>
<comment type="caution">
    <text evidence="6">The sequence shown here is derived from an EMBL/GenBank/DDBJ whole genome shotgun (WGS) entry which is preliminary data.</text>
</comment>